<dbReference type="EMBL" id="CABFNB010000143">
    <property type="protein sequence ID" value="VTZ64903.1"/>
    <property type="molecule type" value="Genomic_DNA"/>
</dbReference>
<dbReference type="AlphaFoldDB" id="A0A508X502"/>
<protein>
    <submittedName>
        <fullName evidence="2">Uncharacterized protein</fullName>
    </submittedName>
</protein>
<proteinExistence type="predicted"/>
<accession>A0A508X502</accession>
<feature type="region of interest" description="Disordered" evidence="1">
    <location>
        <begin position="1"/>
        <end position="20"/>
    </location>
</feature>
<name>A0A508X502_9HYPH</name>
<evidence type="ECO:0000313" key="2">
    <source>
        <dbReference type="EMBL" id="VTZ64903.1"/>
    </source>
</evidence>
<sequence length="100" mass="11340">MSSSKLSRQALRRPYSGSSLRSVTAAIASRFHCKKCQSRNTATKTLANIIISRANRIDARRATDPRTFLRPLPGREFRTTTVLLESFLRLRFLPPEYASV</sequence>
<evidence type="ECO:0000256" key="1">
    <source>
        <dbReference type="SAM" id="MobiDB-lite"/>
    </source>
</evidence>
<dbReference type="Proteomes" id="UP000507954">
    <property type="component" value="Unassembled WGS sequence"/>
</dbReference>
<gene>
    <name evidence="2" type="ORF">EMEDMD4_730031</name>
</gene>
<organism evidence="2">
    <name type="scientific">Sinorhizobium medicae</name>
    <dbReference type="NCBI Taxonomy" id="110321"/>
    <lineage>
        <taxon>Bacteria</taxon>
        <taxon>Pseudomonadati</taxon>
        <taxon>Pseudomonadota</taxon>
        <taxon>Alphaproteobacteria</taxon>
        <taxon>Hyphomicrobiales</taxon>
        <taxon>Rhizobiaceae</taxon>
        <taxon>Sinorhizobium/Ensifer group</taxon>
        <taxon>Sinorhizobium</taxon>
    </lineage>
</organism>
<reference evidence="2" key="1">
    <citation type="submission" date="2019-06" db="EMBL/GenBank/DDBJ databases">
        <authorList>
            <person name="Le Quere A."/>
            <person name="Colella S."/>
        </authorList>
    </citation>
    <scope>NUCLEOTIDE SEQUENCE</scope>
    <source>
        <strain evidence="2">EmedicaeMD41</strain>
    </source>
</reference>